<organism evidence="1 2">
    <name type="scientific">Hepatospora eriocheir</name>
    <dbReference type="NCBI Taxonomy" id="1081669"/>
    <lineage>
        <taxon>Eukaryota</taxon>
        <taxon>Fungi</taxon>
        <taxon>Fungi incertae sedis</taxon>
        <taxon>Microsporidia</taxon>
        <taxon>Hepatosporidae</taxon>
        <taxon>Hepatospora</taxon>
    </lineage>
</organism>
<dbReference type="VEuPathDB" id="MicrosporidiaDB:HERIO_2368"/>
<reference evidence="1 2" key="1">
    <citation type="journal article" date="2017" name="Environ. Microbiol.">
        <title>Decay of the glycolytic pathway and adaptation to intranuclear parasitism within Enterocytozoonidae microsporidia.</title>
        <authorList>
            <person name="Wiredu Boakye D."/>
            <person name="Jaroenlak P."/>
            <person name="Prachumwat A."/>
            <person name="Williams T.A."/>
            <person name="Bateman K.S."/>
            <person name="Itsathitphaisarn O."/>
            <person name="Sritunyalucksana K."/>
            <person name="Paszkiewicz K.H."/>
            <person name="Moore K.A."/>
            <person name="Stentiford G.D."/>
            <person name="Williams B.A."/>
        </authorList>
    </citation>
    <scope>NUCLEOTIDE SEQUENCE [LARGE SCALE GENOMIC DNA]</scope>
    <source>
        <strain evidence="2">canceri</strain>
    </source>
</reference>
<protein>
    <submittedName>
        <fullName evidence="1">Uncharacterized protein</fullName>
    </submittedName>
</protein>
<name>A0A1X0QFQ9_9MICR</name>
<evidence type="ECO:0000313" key="1">
    <source>
        <dbReference type="EMBL" id="ORD98641.1"/>
    </source>
</evidence>
<dbReference type="EMBL" id="LTAI01000541">
    <property type="protein sequence ID" value="ORD98641.1"/>
    <property type="molecule type" value="Genomic_DNA"/>
</dbReference>
<proteinExistence type="predicted"/>
<evidence type="ECO:0000313" key="2">
    <source>
        <dbReference type="Proteomes" id="UP000192501"/>
    </source>
</evidence>
<dbReference type="Proteomes" id="UP000192501">
    <property type="component" value="Unassembled WGS sequence"/>
</dbReference>
<dbReference type="VEuPathDB" id="MicrosporidiaDB:A0H76_2142"/>
<accession>A0A1X0QFQ9</accession>
<comment type="caution">
    <text evidence="1">The sequence shown here is derived from an EMBL/GenBank/DDBJ whole genome shotgun (WGS) entry which is preliminary data.</text>
</comment>
<sequence>MIKNITVTNSKQDVWFQLDEDKGLIEDKLKEIKDSDYPQNLLKMRKVINDSILTFRYENIKDVLIIECTKAALNRYKSLNREIILKICSKIVLGKMIDQTKKLQVSEDEFIEIKFNECCPEYNVNTKNKLCDYKGYKDTGFFILGVSENSMFYKIQITFKLVCPDSLSNVNILLDKDKIKNGIVEIVGKVPITDLYMECFHYSKMLKLIFFPVSDCVVTDKEFKMTISTIYDVKNLGVYINATDYRIYDVKGDYSSKTKKIVLSRYNGTYTWLIDDFVVGETFTFYFNYEKTHETSPDGFFPVELYFDPIPVEYGCEVEKVFYEGKKFKNPTLTREIFFQDRYKIYK</sequence>
<dbReference type="AlphaFoldDB" id="A0A1X0QFQ9"/>
<gene>
    <name evidence="1" type="ORF">A0H76_2142</name>
</gene>